<organism evidence="1 2">
    <name type="scientific">Candidatus Promineifilum breve</name>
    <dbReference type="NCBI Taxonomy" id="1806508"/>
    <lineage>
        <taxon>Bacteria</taxon>
        <taxon>Bacillati</taxon>
        <taxon>Chloroflexota</taxon>
        <taxon>Ardenticatenia</taxon>
        <taxon>Candidatus Promineifilales</taxon>
        <taxon>Candidatus Promineifilaceae</taxon>
        <taxon>Candidatus Promineifilum</taxon>
    </lineage>
</organism>
<dbReference type="SUPFAM" id="SSF54909">
    <property type="entry name" value="Dimeric alpha+beta barrel"/>
    <property type="match status" value="1"/>
</dbReference>
<dbReference type="InterPro" id="IPR009799">
    <property type="entry name" value="EthD_dom"/>
</dbReference>
<dbReference type="RefSeq" id="WP_095043368.1">
    <property type="nucleotide sequence ID" value="NZ_LN890655.1"/>
</dbReference>
<sequence>MFKFVVIYYRVDDEAALEEFYSSTHLPLLEQLPGLQRLEVSRVTSQPFGRSRFHLMIETYFSSEAALREALLSRPGLEMMDALRPWSENKLIAWFYADSFAEER</sequence>
<dbReference type="OrthoDB" id="5294870at2"/>
<gene>
    <name evidence="1" type="ORF">CFX0092_A2079</name>
</gene>
<dbReference type="Proteomes" id="UP000215027">
    <property type="component" value="Chromosome I"/>
</dbReference>
<dbReference type="GO" id="GO:0016491">
    <property type="term" value="F:oxidoreductase activity"/>
    <property type="evidence" value="ECO:0007669"/>
    <property type="project" value="InterPro"/>
</dbReference>
<dbReference type="KEGG" id="pbf:CFX0092_A2079"/>
<proteinExistence type="predicted"/>
<keyword evidence="2" id="KW-1185">Reference proteome</keyword>
<reference evidence="1" key="1">
    <citation type="submission" date="2016-01" db="EMBL/GenBank/DDBJ databases">
        <authorList>
            <person name="Mcilroy J.S."/>
            <person name="Karst M S."/>
            <person name="Albertsen M."/>
        </authorList>
    </citation>
    <scope>NUCLEOTIDE SEQUENCE</scope>
    <source>
        <strain evidence="1">Cfx-K</strain>
    </source>
</reference>
<dbReference type="InterPro" id="IPR011008">
    <property type="entry name" value="Dimeric_a/b-barrel"/>
</dbReference>
<name>A0A170PGV5_9CHLR</name>
<evidence type="ECO:0000313" key="1">
    <source>
        <dbReference type="EMBL" id="CUS03957.2"/>
    </source>
</evidence>
<accession>A0A170PGV5</accession>
<protein>
    <recommendedName>
        <fullName evidence="3">EthD domain-containing protein</fullName>
    </recommendedName>
</protein>
<dbReference type="NCBIfam" id="TIGR02118">
    <property type="entry name" value="EthD family reductase"/>
    <property type="match status" value="1"/>
</dbReference>
<dbReference type="AlphaFoldDB" id="A0A170PGV5"/>
<dbReference type="EMBL" id="LN890655">
    <property type="protein sequence ID" value="CUS03957.2"/>
    <property type="molecule type" value="Genomic_DNA"/>
</dbReference>
<dbReference type="Gene3D" id="3.30.70.100">
    <property type="match status" value="1"/>
</dbReference>
<evidence type="ECO:0000313" key="2">
    <source>
        <dbReference type="Proteomes" id="UP000215027"/>
    </source>
</evidence>
<evidence type="ECO:0008006" key="3">
    <source>
        <dbReference type="Google" id="ProtNLM"/>
    </source>
</evidence>